<dbReference type="GO" id="GO:0046872">
    <property type="term" value="F:metal ion binding"/>
    <property type="evidence" value="ECO:0007669"/>
    <property type="project" value="UniProtKB-KW"/>
</dbReference>
<feature type="domain" description="PAP-associated" evidence="6">
    <location>
        <begin position="243"/>
        <end position="316"/>
    </location>
</feature>
<reference evidence="8 9" key="1">
    <citation type="submission" date="2017-07" db="EMBL/GenBank/DDBJ databases">
        <authorList>
            <person name="Talla V."/>
            <person name="Backstrom N."/>
        </authorList>
    </citation>
    <scope>NUCLEOTIDE SEQUENCE [LARGE SCALE GENOMIC DNA]</scope>
</reference>
<dbReference type="AlphaFoldDB" id="A0A5E4PRM0"/>
<evidence type="ECO:0000256" key="4">
    <source>
        <dbReference type="ARBA" id="ARBA00022723"/>
    </source>
</evidence>
<dbReference type="EMBL" id="FZQP02000382">
    <property type="protein sequence ID" value="VVC88751.1"/>
    <property type="molecule type" value="Genomic_DNA"/>
</dbReference>
<dbReference type="PANTHER" id="PTHR12271">
    <property type="entry name" value="POLY A POLYMERASE CID PAP -RELATED"/>
    <property type="match status" value="1"/>
</dbReference>
<dbReference type="SUPFAM" id="SSF81631">
    <property type="entry name" value="PAP/OAS1 substrate-binding domain"/>
    <property type="match status" value="1"/>
</dbReference>
<dbReference type="GO" id="GO:0031123">
    <property type="term" value="P:RNA 3'-end processing"/>
    <property type="evidence" value="ECO:0007669"/>
    <property type="project" value="TreeGrafter"/>
</dbReference>
<evidence type="ECO:0000256" key="1">
    <source>
        <dbReference type="ARBA" id="ARBA00001936"/>
    </source>
</evidence>
<proteinExistence type="predicted"/>
<evidence type="ECO:0000313" key="9">
    <source>
        <dbReference type="Proteomes" id="UP000324832"/>
    </source>
</evidence>
<keyword evidence="4" id="KW-0479">Metal-binding</keyword>
<feature type="domain" description="Poly(A) RNA polymerase mitochondrial-like central palm" evidence="7">
    <location>
        <begin position="24"/>
        <end position="156"/>
    </location>
</feature>
<dbReference type="InterPro" id="IPR054708">
    <property type="entry name" value="MTPAP-like_central"/>
</dbReference>
<gene>
    <name evidence="8" type="ORF">LSINAPIS_LOCUS2038</name>
</gene>
<evidence type="ECO:0000259" key="6">
    <source>
        <dbReference type="Pfam" id="PF03828"/>
    </source>
</evidence>
<dbReference type="Gene3D" id="3.30.460.10">
    <property type="entry name" value="Beta Polymerase, domain 2"/>
    <property type="match status" value="1"/>
</dbReference>
<dbReference type="Gene3D" id="1.10.1410.10">
    <property type="match status" value="1"/>
</dbReference>
<name>A0A5E4PRM0_9NEOP</name>
<keyword evidence="5" id="KW-0460">Magnesium</keyword>
<dbReference type="InterPro" id="IPR043519">
    <property type="entry name" value="NT_sf"/>
</dbReference>
<evidence type="ECO:0000256" key="3">
    <source>
        <dbReference type="ARBA" id="ARBA00022679"/>
    </source>
</evidence>
<dbReference type="PANTHER" id="PTHR12271:SF66">
    <property type="entry name" value="TERMINAL URIDYLYLTRANSFERASE TAILOR"/>
    <property type="match status" value="1"/>
</dbReference>
<comment type="cofactor">
    <cofactor evidence="2">
        <name>Mg(2+)</name>
        <dbReference type="ChEBI" id="CHEBI:18420"/>
    </cofactor>
</comment>
<dbReference type="Pfam" id="PF22600">
    <property type="entry name" value="MTPAP-like_central"/>
    <property type="match status" value="1"/>
</dbReference>
<dbReference type="SUPFAM" id="SSF81301">
    <property type="entry name" value="Nucleotidyltransferase"/>
    <property type="match status" value="1"/>
</dbReference>
<evidence type="ECO:0000259" key="7">
    <source>
        <dbReference type="Pfam" id="PF22600"/>
    </source>
</evidence>
<sequence length="411" mass="47672">MNYGRGNSNNILDTTMLSLVGEFNTQVNEILGYVRLTRDDVLELQLLFDDLRAIFGKIWPGCTVEPFGSITTGLGIKTSDVDCYIGIYTADRPPPAACAQEARQLLRRHKHLFTKILAILKAKVPIVKFHYLPTRTDCDISFSSPASVYNSELVSHLLNMDERILPLTIIIKYWAKLNNLTGTNFMSNYCLSLLVLFYLQQREIVPPVFTLQQNVAPSSVDCWNMSFDTQEVYTTNNNETLYNLLGGFFQYYKNFAFNKYVISLYHGKVIDKELFRRADSEMYSQFEQYYTNLQNKVCKEIVMKSPMCVQDPFNHSRNVAISVHNRLYINIMNCIRNASAVYDNEDITDFLPKLLLNHPPNRPLKHMPNRNMNTNRGIAKNNYNKQKFGNAKIKQNIQMSRKYYQNQFKRK</sequence>
<accession>A0A5E4PRM0</accession>
<comment type="cofactor">
    <cofactor evidence="1">
        <name>Mn(2+)</name>
        <dbReference type="ChEBI" id="CHEBI:29035"/>
    </cofactor>
</comment>
<evidence type="ECO:0000256" key="2">
    <source>
        <dbReference type="ARBA" id="ARBA00001946"/>
    </source>
</evidence>
<dbReference type="Pfam" id="PF03828">
    <property type="entry name" value="PAP_assoc"/>
    <property type="match status" value="1"/>
</dbReference>
<organism evidence="8 9">
    <name type="scientific">Leptidea sinapis</name>
    <dbReference type="NCBI Taxonomy" id="189913"/>
    <lineage>
        <taxon>Eukaryota</taxon>
        <taxon>Metazoa</taxon>
        <taxon>Ecdysozoa</taxon>
        <taxon>Arthropoda</taxon>
        <taxon>Hexapoda</taxon>
        <taxon>Insecta</taxon>
        <taxon>Pterygota</taxon>
        <taxon>Neoptera</taxon>
        <taxon>Endopterygota</taxon>
        <taxon>Lepidoptera</taxon>
        <taxon>Glossata</taxon>
        <taxon>Ditrysia</taxon>
        <taxon>Papilionoidea</taxon>
        <taxon>Pieridae</taxon>
        <taxon>Dismorphiinae</taxon>
        <taxon>Leptidea</taxon>
    </lineage>
</organism>
<dbReference type="CDD" id="cd05402">
    <property type="entry name" value="NT_PAP_TUTase"/>
    <property type="match status" value="1"/>
</dbReference>
<keyword evidence="9" id="KW-1185">Reference proteome</keyword>
<protein>
    <submittedName>
        <fullName evidence="8">Uncharacterized protein</fullName>
    </submittedName>
</protein>
<dbReference type="Proteomes" id="UP000324832">
    <property type="component" value="Unassembled WGS sequence"/>
</dbReference>
<evidence type="ECO:0000313" key="8">
    <source>
        <dbReference type="EMBL" id="VVC88751.1"/>
    </source>
</evidence>
<dbReference type="GO" id="GO:1990817">
    <property type="term" value="F:poly(A) RNA polymerase activity"/>
    <property type="evidence" value="ECO:0007669"/>
    <property type="project" value="UniProtKB-ARBA"/>
</dbReference>
<dbReference type="InterPro" id="IPR002058">
    <property type="entry name" value="PAP_assoc"/>
</dbReference>
<keyword evidence="3" id="KW-0808">Transferase</keyword>
<dbReference type="GO" id="GO:0050265">
    <property type="term" value="F:RNA uridylyltransferase activity"/>
    <property type="evidence" value="ECO:0007669"/>
    <property type="project" value="TreeGrafter"/>
</dbReference>
<evidence type="ECO:0000256" key="5">
    <source>
        <dbReference type="ARBA" id="ARBA00022842"/>
    </source>
</evidence>